<dbReference type="InterPro" id="IPR053151">
    <property type="entry name" value="RNase_H-like"/>
</dbReference>
<protein>
    <recommendedName>
        <fullName evidence="1">RNase H type-1 domain-containing protein</fullName>
    </recommendedName>
</protein>
<evidence type="ECO:0000313" key="5">
    <source>
        <dbReference type="Proteomes" id="UP001154282"/>
    </source>
</evidence>
<dbReference type="InterPro" id="IPR012337">
    <property type="entry name" value="RNaseH-like_sf"/>
</dbReference>
<gene>
    <name evidence="2" type="ORF">LITE_LOCUS50332</name>
    <name evidence="3" type="ORF">LITE_LOCUS50337</name>
    <name evidence="4" type="ORF">LITE_LOCUS50342</name>
</gene>
<comment type="caution">
    <text evidence="3">The sequence shown here is derived from an EMBL/GenBank/DDBJ whole genome shotgun (WGS) entry which is preliminary data.</text>
</comment>
<evidence type="ECO:0000259" key="1">
    <source>
        <dbReference type="Pfam" id="PF13456"/>
    </source>
</evidence>
<dbReference type="EMBL" id="CAMGYJ010000011">
    <property type="protein sequence ID" value="CAI0618726.1"/>
    <property type="molecule type" value="Genomic_DNA"/>
</dbReference>
<dbReference type="AlphaFoldDB" id="A0AAV0RWM7"/>
<dbReference type="GO" id="GO:0003676">
    <property type="term" value="F:nucleic acid binding"/>
    <property type="evidence" value="ECO:0007669"/>
    <property type="project" value="InterPro"/>
</dbReference>
<sequence>MDKDRLVLSPSLPIRTEVEISWKPPPLEWVTLNSDGSVLPDSCHEAAGGLIRVHTGRCTAAFALNLGICSITLAELRGVVEGLQLAWDNGHRSVHMELDSRCAIQLLRSCEAMNHHEAAIIGRFQDLLSRD</sequence>
<dbReference type="PANTHER" id="PTHR47723">
    <property type="entry name" value="OS05G0353850 PROTEIN"/>
    <property type="match status" value="1"/>
</dbReference>
<reference evidence="3" key="1">
    <citation type="submission" date="2022-08" db="EMBL/GenBank/DDBJ databases">
        <authorList>
            <person name="Gutierrez-Valencia J."/>
        </authorList>
    </citation>
    <scope>NUCLEOTIDE SEQUENCE</scope>
</reference>
<dbReference type="PANTHER" id="PTHR47723:SF13">
    <property type="entry name" value="PUTATIVE-RELATED"/>
    <property type="match status" value="1"/>
</dbReference>
<feature type="domain" description="RNase H type-1" evidence="1">
    <location>
        <begin position="33"/>
        <end position="130"/>
    </location>
</feature>
<dbReference type="SUPFAM" id="SSF53098">
    <property type="entry name" value="Ribonuclease H-like"/>
    <property type="match status" value="1"/>
</dbReference>
<dbReference type="Pfam" id="PF13456">
    <property type="entry name" value="RVT_3"/>
    <property type="match status" value="1"/>
</dbReference>
<evidence type="ECO:0000313" key="2">
    <source>
        <dbReference type="EMBL" id="CAI0618129.1"/>
    </source>
</evidence>
<dbReference type="InterPro" id="IPR044730">
    <property type="entry name" value="RNase_H-like_dom_plant"/>
</dbReference>
<proteinExistence type="predicted"/>
<dbReference type="EMBL" id="CAMGYJ010000011">
    <property type="protein sequence ID" value="CAI0619380.1"/>
    <property type="molecule type" value="Genomic_DNA"/>
</dbReference>
<dbReference type="Gene3D" id="3.30.420.10">
    <property type="entry name" value="Ribonuclease H-like superfamily/Ribonuclease H"/>
    <property type="match status" value="1"/>
</dbReference>
<keyword evidence="5" id="KW-1185">Reference proteome</keyword>
<dbReference type="Proteomes" id="UP001154282">
    <property type="component" value="Unassembled WGS sequence"/>
</dbReference>
<dbReference type="InterPro" id="IPR002156">
    <property type="entry name" value="RNaseH_domain"/>
</dbReference>
<evidence type="ECO:0000313" key="4">
    <source>
        <dbReference type="EMBL" id="CAI0619380.1"/>
    </source>
</evidence>
<evidence type="ECO:0000313" key="3">
    <source>
        <dbReference type="EMBL" id="CAI0618726.1"/>
    </source>
</evidence>
<name>A0AAV0RWM7_9ROSI</name>
<dbReference type="GO" id="GO:0004523">
    <property type="term" value="F:RNA-DNA hybrid ribonuclease activity"/>
    <property type="evidence" value="ECO:0007669"/>
    <property type="project" value="InterPro"/>
</dbReference>
<dbReference type="InterPro" id="IPR036397">
    <property type="entry name" value="RNaseH_sf"/>
</dbReference>
<organism evidence="3 5">
    <name type="scientific">Linum tenue</name>
    <dbReference type="NCBI Taxonomy" id="586396"/>
    <lineage>
        <taxon>Eukaryota</taxon>
        <taxon>Viridiplantae</taxon>
        <taxon>Streptophyta</taxon>
        <taxon>Embryophyta</taxon>
        <taxon>Tracheophyta</taxon>
        <taxon>Spermatophyta</taxon>
        <taxon>Magnoliopsida</taxon>
        <taxon>eudicotyledons</taxon>
        <taxon>Gunneridae</taxon>
        <taxon>Pentapetalae</taxon>
        <taxon>rosids</taxon>
        <taxon>fabids</taxon>
        <taxon>Malpighiales</taxon>
        <taxon>Linaceae</taxon>
        <taxon>Linum</taxon>
    </lineage>
</organism>
<accession>A0AAV0RWM7</accession>
<dbReference type="CDD" id="cd06222">
    <property type="entry name" value="RNase_H_like"/>
    <property type="match status" value="1"/>
</dbReference>
<dbReference type="EMBL" id="CAMGYJ010000011">
    <property type="protein sequence ID" value="CAI0618129.1"/>
    <property type="molecule type" value="Genomic_DNA"/>
</dbReference>